<dbReference type="PIRSF" id="PIRSF020979">
    <property type="entry name" value="UCP020979"/>
    <property type="match status" value="1"/>
</dbReference>
<dbReference type="GO" id="GO:0006508">
    <property type="term" value="P:proteolysis"/>
    <property type="evidence" value="ECO:0007669"/>
    <property type="project" value="UniProtKB-KW"/>
</dbReference>
<evidence type="ECO:0000313" key="4">
    <source>
        <dbReference type="Proteomes" id="UP000719500"/>
    </source>
</evidence>
<comment type="caution">
    <text evidence="3">The sequence shown here is derived from an EMBL/GenBank/DDBJ whole genome shotgun (WGS) entry which is preliminary data.</text>
</comment>
<dbReference type="EMBL" id="JACSNX010000002">
    <property type="protein sequence ID" value="MBM6850440.1"/>
    <property type="molecule type" value="Genomic_DNA"/>
</dbReference>
<dbReference type="Pfam" id="PF11202">
    <property type="entry name" value="StiP"/>
    <property type="match status" value="1"/>
</dbReference>
<feature type="domain" description="PELOTA RNA-binding" evidence="2">
    <location>
        <begin position="266"/>
        <end position="345"/>
    </location>
</feature>
<name>A0ABS2FT48_9FIRM</name>
<dbReference type="RefSeq" id="WP_204802423.1">
    <property type="nucleotide sequence ID" value="NZ_JACSNS010000006.1"/>
</dbReference>
<gene>
    <name evidence="3" type="ORF">H9X91_03190</name>
</gene>
<evidence type="ECO:0000259" key="2">
    <source>
        <dbReference type="Pfam" id="PF15608"/>
    </source>
</evidence>
<sequence length="350" mass="38791">MFSTYQSQDVTILLKDITGLVTPLGTREREARIQSGVHYSEMLPLEYEPSQAYLDAYFDALRRYAGLTAEAVARAAEQIWAEKGERCALVSLARAGTPIGILMRRYLRGRYGADVPHYTISIIRGRGIDRNAMAYLLARHAPGDLQFVDGWTGKGAIQRQLDAAMADYPGVDPGLAVLSDPANVAAVCGTHDDFLIASSCLNSTVSGLLSRTFLRSDIIGPEDFHGAVFYRELMDQDLTYQFIDTIQAHFPAGAEPAPPSRRSGQTGLEEVRRIGADFGIRDINLIKPSIGEATRVLLRRVPWKILVHSLRDEEHLGHIYQLAREKGVELAEYPLENYRACGLIRDLADT</sequence>
<dbReference type="InterPro" id="IPR028157">
    <property type="entry name" value="PELOTA_dom"/>
</dbReference>
<evidence type="ECO:0000313" key="3">
    <source>
        <dbReference type="EMBL" id="MBM6850440.1"/>
    </source>
</evidence>
<keyword evidence="3" id="KW-0645">Protease</keyword>
<protein>
    <submittedName>
        <fullName evidence="3">Cysteine protease StiP family protein</fullName>
    </submittedName>
</protein>
<keyword evidence="3" id="KW-0378">Hydrolase</keyword>
<feature type="domain" description="Cysteine protease StiP N-terminal" evidence="1">
    <location>
        <begin position="3"/>
        <end position="247"/>
    </location>
</feature>
<dbReference type="Pfam" id="PF15608">
    <property type="entry name" value="PELOTA_1"/>
    <property type="match status" value="1"/>
</dbReference>
<dbReference type="InterPro" id="IPR011215">
    <property type="entry name" value="StiP_N"/>
</dbReference>
<dbReference type="GO" id="GO:0008233">
    <property type="term" value="F:peptidase activity"/>
    <property type="evidence" value="ECO:0007669"/>
    <property type="project" value="UniProtKB-KW"/>
</dbReference>
<accession>A0ABS2FT48</accession>
<proteinExistence type="predicted"/>
<dbReference type="Proteomes" id="UP000719500">
    <property type="component" value="Unassembled WGS sequence"/>
</dbReference>
<reference evidence="3 4" key="1">
    <citation type="journal article" date="2021" name="Sci. Rep.">
        <title>The distribution of antibiotic resistance genes in chicken gut microbiota commensals.</title>
        <authorList>
            <person name="Juricova H."/>
            <person name="Matiasovicova J."/>
            <person name="Kubasova T."/>
            <person name="Cejkova D."/>
            <person name="Rychlik I."/>
        </authorList>
    </citation>
    <scope>NUCLEOTIDE SEQUENCE [LARGE SCALE GENOMIC DNA]</scope>
    <source>
        <strain evidence="3 4">An411</strain>
    </source>
</reference>
<evidence type="ECO:0000259" key="1">
    <source>
        <dbReference type="Pfam" id="PF11202"/>
    </source>
</evidence>
<organism evidence="3 4">
    <name type="scientific">Oscillibacter valericigenes</name>
    <dbReference type="NCBI Taxonomy" id="351091"/>
    <lineage>
        <taxon>Bacteria</taxon>
        <taxon>Bacillati</taxon>
        <taxon>Bacillota</taxon>
        <taxon>Clostridia</taxon>
        <taxon>Eubacteriales</taxon>
        <taxon>Oscillospiraceae</taxon>
        <taxon>Oscillibacter</taxon>
    </lineage>
</organism>
<dbReference type="InterPro" id="IPR048336">
    <property type="entry name" value="StiP-like"/>
</dbReference>
<keyword evidence="4" id="KW-1185">Reference proteome</keyword>